<feature type="domain" description="Major facilitator superfamily (MFS) profile" evidence="6">
    <location>
        <begin position="26"/>
        <end position="439"/>
    </location>
</feature>
<feature type="transmembrane region" description="Helical" evidence="5">
    <location>
        <begin position="385"/>
        <end position="410"/>
    </location>
</feature>
<dbReference type="Pfam" id="PF07690">
    <property type="entry name" value="MFS_1"/>
    <property type="match status" value="1"/>
</dbReference>
<dbReference type="Proteomes" id="UP001462961">
    <property type="component" value="Unassembled WGS sequence"/>
</dbReference>
<dbReference type="InterPro" id="IPR011701">
    <property type="entry name" value="MFS"/>
</dbReference>
<evidence type="ECO:0000313" key="9">
    <source>
        <dbReference type="Proteomes" id="UP000509548"/>
    </source>
</evidence>
<reference evidence="8" key="2">
    <citation type="submission" date="2016-06" db="EMBL/GenBank/DDBJ databases">
        <authorList>
            <person name="Huang P."/>
            <person name="Jiang X."/>
            <person name="Liu X."/>
        </authorList>
    </citation>
    <scope>NUCLEOTIDE SEQUENCE</scope>
    <source>
        <strain evidence="8">852011</strain>
    </source>
</reference>
<evidence type="ECO:0000256" key="1">
    <source>
        <dbReference type="ARBA" id="ARBA00004141"/>
    </source>
</evidence>
<feature type="transmembrane region" description="Helical" evidence="5">
    <location>
        <begin position="150"/>
        <end position="174"/>
    </location>
</feature>
<keyword evidence="4 5" id="KW-0472">Membrane</keyword>
<dbReference type="CDD" id="cd17365">
    <property type="entry name" value="MFS_PcaK_like"/>
    <property type="match status" value="1"/>
</dbReference>
<evidence type="ECO:0000256" key="2">
    <source>
        <dbReference type="ARBA" id="ARBA00022692"/>
    </source>
</evidence>
<feature type="transmembrane region" description="Helical" evidence="5">
    <location>
        <begin position="92"/>
        <end position="111"/>
    </location>
</feature>
<protein>
    <submittedName>
        <fullName evidence="7">MFS transporter</fullName>
    </submittedName>
</protein>
<keyword evidence="10" id="KW-1185">Reference proteome</keyword>
<evidence type="ECO:0000259" key="6">
    <source>
        <dbReference type="PROSITE" id="PS50850"/>
    </source>
</evidence>
<evidence type="ECO:0000313" key="8">
    <source>
        <dbReference type="EMBL" id="QLB66109.1"/>
    </source>
</evidence>
<evidence type="ECO:0000313" key="7">
    <source>
        <dbReference type="EMBL" id="MEO1757856.1"/>
    </source>
</evidence>
<reference evidence="7 10" key="3">
    <citation type="submission" date="2024-01" db="EMBL/GenBank/DDBJ databases">
        <title>The diversity of rhizobia nodulating Mimosa spp. in eleven states of Brazil covering several biomes is determined by host plant, location, and edaphic factors.</title>
        <authorList>
            <person name="Rouws L."/>
            <person name="Barauna A."/>
            <person name="Beukes C."/>
            <person name="De Faria S.M."/>
            <person name="Gross E."/>
            <person name="Dos Reis Junior F.B."/>
            <person name="Simon M."/>
            <person name="Maluk M."/>
            <person name="Odee D.W."/>
            <person name="Kenicer G."/>
            <person name="Young J.P.W."/>
            <person name="Reis V.M."/>
            <person name="Zilli J."/>
            <person name="James E.K."/>
        </authorList>
    </citation>
    <scope>NUCLEOTIDE SEQUENCE [LARGE SCALE GENOMIC DNA]</scope>
    <source>
        <strain evidence="7 10">JHI1651</strain>
    </source>
</reference>
<reference evidence="8 9" key="1">
    <citation type="journal article" date="2014" name="Genome Announc.">
        <title>Draft Genome Sequence of the Haloacid-Degrading Burkholderia caribensis Strain MBA4.</title>
        <authorList>
            <person name="Pan Y."/>
            <person name="Kong K.F."/>
            <person name="Tsang J.S."/>
        </authorList>
    </citation>
    <scope>NUCLEOTIDE SEQUENCE [LARGE SCALE GENOMIC DNA]</scope>
    <source>
        <strain evidence="8 9">852011</strain>
    </source>
</reference>
<dbReference type="Proteomes" id="UP000509548">
    <property type="component" value="Chromosome 2"/>
</dbReference>
<comment type="subcellular location">
    <subcellularLocation>
        <location evidence="1">Membrane</location>
        <topology evidence="1">Multi-pass membrane protein</topology>
    </subcellularLocation>
</comment>
<dbReference type="PANTHER" id="PTHR23508">
    <property type="entry name" value="CARBOXYLIC ACID TRANSPORTER PROTEIN HOMOLOG"/>
    <property type="match status" value="1"/>
</dbReference>
<evidence type="ECO:0000256" key="4">
    <source>
        <dbReference type="ARBA" id="ARBA00023136"/>
    </source>
</evidence>
<feature type="transmembrane region" description="Helical" evidence="5">
    <location>
        <begin position="24"/>
        <end position="45"/>
    </location>
</feature>
<sequence>MKETSGSLEVESFVDDRRMSRTQLLVVVLCALIAIIDGFDVQIMGFVAPTLIHDLGVSRGALGPVFSAGIVGMMAGSLMCGLLADRIGRRKVLIGCMVWAAIWSFATAFVNSIEALLALRFLTGIGLGGAMPNATALTSEYTPRRLRATCVMLMYGGFSIGAAAGGGIVAALLTNFTWRAVFLLGGAMPVVLAIGLICALPESIRFMVVRGWAREKVIAGLKRIDPLFIVSDGTRFSVAEEHVLAQPVKQLFTHGRTRATLLTWLMFGMGYLDLYFLNSWLPTIIHDSGVDLHSAVLVTALFQLGGTIGTLILGRLIDHHPPAAVLGCAFLVGSVSVFVIGGVGASFALLSATVFCAGLCIVGGLIGLTAVTAELYPTGIRSTGIGWAIGIGRIGGISGPVLGGMLLSLSWQAEEIFRSAAVPALITAIAACGLAATNRRKATENDEAPAIGQNAHGN</sequence>
<feature type="transmembrane region" description="Helical" evidence="5">
    <location>
        <begin position="259"/>
        <end position="277"/>
    </location>
</feature>
<dbReference type="SUPFAM" id="SSF103473">
    <property type="entry name" value="MFS general substrate transporter"/>
    <property type="match status" value="1"/>
</dbReference>
<dbReference type="InterPro" id="IPR020846">
    <property type="entry name" value="MFS_dom"/>
</dbReference>
<dbReference type="PROSITE" id="PS00217">
    <property type="entry name" value="SUGAR_TRANSPORT_2"/>
    <property type="match status" value="1"/>
</dbReference>
<accession>A0A9Q6WPP8</accession>
<dbReference type="EMBL" id="CP015959">
    <property type="protein sequence ID" value="QLB66109.1"/>
    <property type="molecule type" value="Genomic_DNA"/>
</dbReference>
<name>A0A9Q6WPP8_9BURK</name>
<organism evidence="8 9">
    <name type="scientific">Paraburkholderia caribensis</name>
    <dbReference type="NCBI Taxonomy" id="75105"/>
    <lineage>
        <taxon>Bacteria</taxon>
        <taxon>Pseudomonadati</taxon>
        <taxon>Pseudomonadota</taxon>
        <taxon>Betaproteobacteria</taxon>
        <taxon>Burkholderiales</taxon>
        <taxon>Burkholderiaceae</taxon>
        <taxon>Paraburkholderia</taxon>
    </lineage>
</organism>
<proteinExistence type="predicted"/>
<evidence type="ECO:0000313" key="10">
    <source>
        <dbReference type="Proteomes" id="UP001462961"/>
    </source>
</evidence>
<dbReference type="InterPro" id="IPR005829">
    <property type="entry name" value="Sugar_transporter_CS"/>
</dbReference>
<gene>
    <name evidence="8" type="ORF">A9O66_27950</name>
    <name evidence="7" type="ORF">VOI32_28440</name>
</gene>
<dbReference type="GO" id="GO:0005886">
    <property type="term" value="C:plasma membrane"/>
    <property type="evidence" value="ECO:0007669"/>
    <property type="project" value="TreeGrafter"/>
</dbReference>
<dbReference type="InterPro" id="IPR036259">
    <property type="entry name" value="MFS_trans_sf"/>
</dbReference>
<dbReference type="PROSITE" id="PS50850">
    <property type="entry name" value="MFS"/>
    <property type="match status" value="1"/>
</dbReference>
<dbReference type="RefSeq" id="WP_146174432.1">
    <property type="nucleotide sequence ID" value="NZ_CP015959.1"/>
</dbReference>
<dbReference type="GO" id="GO:0046943">
    <property type="term" value="F:carboxylic acid transmembrane transporter activity"/>
    <property type="evidence" value="ECO:0007669"/>
    <property type="project" value="TreeGrafter"/>
</dbReference>
<dbReference type="EMBL" id="JAYLVJ010000043">
    <property type="protein sequence ID" value="MEO1757856.1"/>
    <property type="molecule type" value="Genomic_DNA"/>
</dbReference>
<dbReference type="AlphaFoldDB" id="A0A9Q6WPP8"/>
<dbReference type="Gene3D" id="1.20.1250.20">
    <property type="entry name" value="MFS general substrate transporter like domains"/>
    <property type="match status" value="1"/>
</dbReference>
<feature type="transmembrane region" description="Helical" evidence="5">
    <location>
        <begin position="117"/>
        <end position="138"/>
    </location>
</feature>
<feature type="transmembrane region" description="Helical" evidence="5">
    <location>
        <begin position="349"/>
        <end position="373"/>
    </location>
</feature>
<keyword evidence="3 5" id="KW-1133">Transmembrane helix</keyword>
<feature type="transmembrane region" description="Helical" evidence="5">
    <location>
        <begin position="324"/>
        <end position="343"/>
    </location>
</feature>
<feature type="transmembrane region" description="Helical" evidence="5">
    <location>
        <begin position="180"/>
        <end position="200"/>
    </location>
</feature>
<keyword evidence="2 5" id="KW-0812">Transmembrane</keyword>
<evidence type="ECO:0000256" key="3">
    <source>
        <dbReference type="ARBA" id="ARBA00022989"/>
    </source>
</evidence>
<feature type="transmembrane region" description="Helical" evidence="5">
    <location>
        <begin position="416"/>
        <end position="436"/>
    </location>
</feature>
<feature type="transmembrane region" description="Helical" evidence="5">
    <location>
        <begin position="65"/>
        <end position="85"/>
    </location>
</feature>
<feature type="transmembrane region" description="Helical" evidence="5">
    <location>
        <begin position="297"/>
        <end position="317"/>
    </location>
</feature>
<dbReference type="PANTHER" id="PTHR23508:SF10">
    <property type="entry name" value="CARBOXYLIC ACID TRANSPORTER PROTEIN HOMOLOG"/>
    <property type="match status" value="1"/>
</dbReference>
<evidence type="ECO:0000256" key="5">
    <source>
        <dbReference type="SAM" id="Phobius"/>
    </source>
</evidence>